<organism evidence="2 3">
    <name type="scientific">Arthrobacter mobilis</name>
    <dbReference type="NCBI Taxonomy" id="2724944"/>
    <lineage>
        <taxon>Bacteria</taxon>
        <taxon>Bacillati</taxon>
        <taxon>Actinomycetota</taxon>
        <taxon>Actinomycetes</taxon>
        <taxon>Micrococcales</taxon>
        <taxon>Micrococcaceae</taxon>
        <taxon>Arthrobacter</taxon>
    </lineage>
</organism>
<feature type="compositionally biased region" description="Low complexity" evidence="1">
    <location>
        <begin position="199"/>
        <end position="211"/>
    </location>
</feature>
<reference evidence="2 3" key="1">
    <citation type="submission" date="2020-04" db="EMBL/GenBank/DDBJ databases">
        <title>Arthrobacter sp. nov.</title>
        <authorList>
            <person name="Liu S."/>
        </authorList>
    </citation>
    <scope>NUCLEOTIDE SEQUENCE [LARGE SCALE GENOMIC DNA]</scope>
    <source>
        <strain evidence="2 3">E918</strain>
    </source>
</reference>
<feature type="compositionally biased region" description="Low complexity" evidence="1">
    <location>
        <begin position="225"/>
        <end position="244"/>
    </location>
</feature>
<proteinExistence type="predicted"/>
<feature type="region of interest" description="Disordered" evidence="1">
    <location>
        <begin position="199"/>
        <end position="315"/>
    </location>
</feature>
<keyword evidence="3" id="KW-1185">Reference proteome</keyword>
<dbReference type="Proteomes" id="UP000544090">
    <property type="component" value="Unassembled WGS sequence"/>
</dbReference>
<dbReference type="RefSeq" id="WP_168485131.1">
    <property type="nucleotide sequence ID" value="NZ_JAAZSQ010000002.1"/>
</dbReference>
<name>A0A7X6K5I1_9MICC</name>
<evidence type="ECO:0000256" key="1">
    <source>
        <dbReference type="SAM" id="MobiDB-lite"/>
    </source>
</evidence>
<dbReference type="PANTHER" id="PTHR47505:SF1">
    <property type="entry name" value="DNA UTILIZATION PROTEIN YHGH"/>
    <property type="match status" value="1"/>
</dbReference>
<gene>
    <name evidence="2" type="ORF">HGG74_04555</name>
</gene>
<evidence type="ECO:0000313" key="2">
    <source>
        <dbReference type="EMBL" id="NKX53825.1"/>
    </source>
</evidence>
<dbReference type="EMBL" id="JAAZSQ010000002">
    <property type="protein sequence ID" value="NKX53825.1"/>
    <property type="molecule type" value="Genomic_DNA"/>
</dbReference>
<accession>A0A7X6K5I1</accession>
<dbReference type="AlphaFoldDB" id="A0A7X6K5I1"/>
<dbReference type="InterPro" id="IPR051910">
    <property type="entry name" value="ComF/GntX_DNA_util-trans"/>
</dbReference>
<feature type="compositionally biased region" description="Basic residues" evidence="1">
    <location>
        <begin position="266"/>
        <end position="281"/>
    </location>
</feature>
<evidence type="ECO:0000313" key="3">
    <source>
        <dbReference type="Proteomes" id="UP000544090"/>
    </source>
</evidence>
<comment type="caution">
    <text evidence="2">The sequence shown here is derived from an EMBL/GenBank/DDBJ whole genome shotgun (WGS) entry which is preliminary data.</text>
</comment>
<sequence>MDSSDRAAAVASALDSFYYRPEVQLLRRWWSEFGRLVLPTECAGCSAPDEGLCPGCRASLRRATARPYRAEAGAASLPFLDDCLDGAGPGMRDPQVLPVVAAGRYRHELALAVLAFKNHGRTDLAAVLAAALGRAVHDAAGQLRGTGPGPLLLVPVPARPRARNRRGYEPLGLLLRRLERGRLLPPGVVVLHAATVRPRPGAAGRAVAEGVGPVGPPSQRRRVHAGAPALPGGPGRAQLPAGGRCPHHRRHARGTGPRSAAGRGSGCRRRGSGRGMRAGRRHGADPASAVSETGAGVPQQHAPARRLSPGRVNLT</sequence>
<evidence type="ECO:0008006" key="4">
    <source>
        <dbReference type="Google" id="ProtNLM"/>
    </source>
</evidence>
<dbReference type="PANTHER" id="PTHR47505">
    <property type="entry name" value="DNA UTILIZATION PROTEIN YHGH"/>
    <property type="match status" value="1"/>
</dbReference>
<protein>
    <recommendedName>
        <fullName evidence="4">Amidophosphoribosyltransferase</fullName>
    </recommendedName>
</protein>